<feature type="region of interest" description="Disordered" evidence="1">
    <location>
        <begin position="228"/>
        <end position="252"/>
    </location>
</feature>
<dbReference type="Proteomes" id="UP000183255">
    <property type="component" value="Unassembled WGS sequence"/>
</dbReference>
<name>A0A1G8RFW9_9CLOT</name>
<proteinExistence type="predicted"/>
<feature type="chain" id="PRO_5010165220" evidence="3">
    <location>
        <begin position="34"/>
        <end position="640"/>
    </location>
</feature>
<dbReference type="RefSeq" id="WP_031577225.1">
    <property type="nucleotide sequence ID" value="NZ_FNDZ01000008.1"/>
</dbReference>
<evidence type="ECO:0000256" key="1">
    <source>
        <dbReference type="SAM" id="MobiDB-lite"/>
    </source>
</evidence>
<feature type="transmembrane region" description="Helical" evidence="2">
    <location>
        <begin position="599"/>
        <end position="619"/>
    </location>
</feature>
<protein>
    <submittedName>
        <fullName evidence="4">Uncharacterized protein</fullName>
    </submittedName>
</protein>
<evidence type="ECO:0000256" key="3">
    <source>
        <dbReference type="SAM" id="SignalP"/>
    </source>
</evidence>
<evidence type="ECO:0000256" key="2">
    <source>
        <dbReference type="SAM" id="Phobius"/>
    </source>
</evidence>
<keyword evidence="2" id="KW-0472">Membrane</keyword>
<gene>
    <name evidence="4" type="ORF">SAMN05421804_10884</name>
</gene>
<keyword evidence="2" id="KW-1133">Transmembrane helix</keyword>
<keyword evidence="2" id="KW-0812">Transmembrane</keyword>
<evidence type="ECO:0000313" key="4">
    <source>
        <dbReference type="EMBL" id="SDJ15811.1"/>
    </source>
</evidence>
<dbReference type="EMBL" id="FNDZ01000008">
    <property type="protein sequence ID" value="SDJ15811.1"/>
    <property type="molecule type" value="Genomic_DNA"/>
</dbReference>
<dbReference type="AlphaFoldDB" id="A0A1G8RFW9"/>
<organism evidence="4 5">
    <name type="scientific">Proteiniclasticum ruminis</name>
    <dbReference type="NCBI Taxonomy" id="398199"/>
    <lineage>
        <taxon>Bacteria</taxon>
        <taxon>Bacillati</taxon>
        <taxon>Bacillota</taxon>
        <taxon>Clostridia</taxon>
        <taxon>Eubacteriales</taxon>
        <taxon>Clostridiaceae</taxon>
        <taxon>Proteiniclasticum</taxon>
    </lineage>
</organism>
<feature type="compositionally biased region" description="Low complexity" evidence="1">
    <location>
        <begin position="569"/>
        <end position="578"/>
    </location>
</feature>
<keyword evidence="3" id="KW-0732">Signal</keyword>
<accession>A0A1G8RFW9</accession>
<sequence length="640" mass="71517">MKMKSRIKKRIFSTVVAAIMLLCCMLGTEVAYASNIALTINADVYDLKKGSHYILGENSPSASTAVGTLSISGSVKASSDVNSFPAYEVNNGNVSFTYSINKGVLDRKEREWHLIDDGGKEVNGLTLDSKIQSGVLILQTSLDGINWTEDVLMSDIFEEEADTDGFYETRDVQLQNGCYYRVIVAYKMERRVEDSKILFVTKKNYEQKQVAEVYDFYVFNQTDENSPDATPMKKLGGKVNTGKDNGYSGNKPIDKDDPHYGWDIGYFYVNGYTRETATSDKTPVFLKNVGDKVTLWFHLSEDINKLRGNKHLSISEDTNGYDRYFEIDQTNFEHGTLIIQYTNAQGEEQKPIIYTDYLDANVTTGANTKVQLFEEGDYVVSLNYEIKTMGGPFNAMASYTNYKIMFDFSIRNGNCMVYPFDRLTGTELANNAITENGFKLDMAKSKYLTIDVQRSVIDVGTDGYLTEDVRFNHPAKDGEQYTSEGVYTFTVKNLYTSEETTKTIYVGTNNYLRALSATGMSIVELNAQIEAGAIVREDGIVEVMAPPVEPRPEETETESTSTDNDEPTTDTSTEIQPPVDEDQPVDDVPVVDKENPPNVTPFVIGGIAVVAIISVVLALNRKEDYLAKVNVIVEKEETEE</sequence>
<reference evidence="4 5" key="1">
    <citation type="submission" date="2016-10" db="EMBL/GenBank/DDBJ databases">
        <authorList>
            <person name="de Groot N.N."/>
        </authorList>
    </citation>
    <scope>NUCLEOTIDE SEQUENCE [LARGE SCALE GENOMIC DNA]</scope>
    <source>
        <strain evidence="4 5">CGMCC 1.5058</strain>
    </source>
</reference>
<feature type="region of interest" description="Disordered" evidence="1">
    <location>
        <begin position="543"/>
        <end position="593"/>
    </location>
</feature>
<feature type="signal peptide" evidence="3">
    <location>
        <begin position="1"/>
        <end position="33"/>
    </location>
</feature>
<evidence type="ECO:0000313" key="5">
    <source>
        <dbReference type="Proteomes" id="UP000183255"/>
    </source>
</evidence>